<feature type="region of interest" description="Disordered" evidence="1">
    <location>
        <begin position="12"/>
        <end position="43"/>
    </location>
</feature>
<gene>
    <name evidence="2" type="ORF">Atai01_60100</name>
</gene>
<evidence type="ECO:0000313" key="3">
    <source>
        <dbReference type="Proteomes" id="UP001165136"/>
    </source>
</evidence>
<keyword evidence="3" id="KW-1185">Reference proteome</keyword>
<dbReference type="RefSeq" id="WP_285488974.1">
    <property type="nucleotide sequence ID" value="NZ_BSTI01000016.1"/>
</dbReference>
<feature type="compositionally biased region" description="Polar residues" evidence="1">
    <location>
        <begin position="12"/>
        <end position="26"/>
    </location>
</feature>
<sequence>MGLFLTGCTVHTSSNSNEPNPVQSSIAAPEPAPVQSTSAAPDPCTLLSTVDRSTAGLTSPGKSKTIGADRACDWTEPGIFGLTVTLADSTPLSALRVPKGGAQQSTMGRHRAVKVSANAGSGTCAVLLAAGENASVQVDVTNSEFRDTTLACRRASTVAELIEPKLP</sequence>
<dbReference type="InterPro" id="IPR024520">
    <property type="entry name" value="DUF3558"/>
</dbReference>
<dbReference type="AlphaFoldDB" id="A0A9W6R5J9"/>
<accession>A0A9W6R5J9</accession>
<evidence type="ECO:0000256" key="1">
    <source>
        <dbReference type="SAM" id="MobiDB-lite"/>
    </source>
</evidence>
<organism evidence="2 3">
    <name type="scientific">Amycolatopsis taiwanensis</name>
    <dbReference type="NCBI Taxonomy" id="342230"/>
    <lineage>
        <taxon>Bacteria</taxon>
        <taxon>Bacillati</taxon>
        <taxon>Actinomycetota</taxon>
        <taxon>Actinomycetes</taxon>
        <taxon>Pseudonocardiales</taxon>
        <taxon>Pseudonocardiaceae</taxon>
        <taxon>Amycolatopsis</taxon>
    </lineage>
</organism>
<evidence type="ECO:0008006" key="4">
    <source>
        <dbReference type="Google" id="ProtNLM"/>
    </source>
</evidence>
<evidence type="ECO:0000313" key="2">
    <source>
        <dbReference type="EMBL" id="GLY69391.1"/>
    </source>
</evidence>
<comment type="caution">
    <text evidence="2">The sequence shown here is derived from an EMBL/GenBank/DDBJ whole genome shotgun (WGS) entry which is preliminary data.</text>
</comment>
<dbReference type="Proteomes" id="UP001165136">
    <property type="component" value="Unassembled WGS sequence"/>
</dbReference>
<dbReference type="EMBL" id="BSTI01000016">
    <property type="protein sequence ID" value="GLY69391.1"/>
    <property type="molecule type" value="Genomic_DNA"/>
</dbReference>
<protein>
    <recommendedName>
        <fullName evidence="4">DUF3558 domain-containing protein</fullName>
    </recommendedName>
</protein>
<reference evidence="2" key="1">
    <citation type="submission" date="2023-03" db="EMBL/GenBank/DDBJ databases">
        <title>Amycolatopsis taiwanensis NBRC 103393.</title>
        <authorList>
            <person name="Ichikawa N."/>
            <person name="Sato H."/>
            <person name="Tonouchi N."/>
        </authorList>
    </citation>
    <scope>NUCLEOTIDE SEQUENCE</scope>
    <source>
        <strain evidence="2">NBRC 103393</strain>
    </source>
</reference>
<dbReference type="Pfam" id="PF12079">
    <property type="entry name" value="DUF3558"/>
    <property type="match status" value="1"/>
</dbReference>
<proteinExistence type="predicted"/>
<name>A0A9W6R5J9_9PSEU</name>